<sequence>MNYKKVIYNTPVGGVYSEIYYFDSNLNNVDEENASKCIIRECKSDGILVKETFGFCNEDNKLL</sequence>
<dbReference type="RefSeq" id="WP_128673096.1">
    <property type="nucleotide sequence ID" value="NZ_RRCO01000001.1"/>
</dbReference>
<evidence type="ECO:0000313" key="1">
    <source>
        <dbReference type="EMBL" id="RRJ26724.1"/>
    </source>
</evidence>
<evidence type="ECO:0000313" key="2">
    <source>
        <dbReference type="Proteomes" id="UP000272490"/>
    </source>
</evidence>
<dbReference type="EMBL" id="RRCO01000001">
    <property type="protein sequence ID" value="RRJ26724.1"/>
    <property type="molecule type" value="Genomic_DNA"/>
</dbReference>
<dbReference type="AlphaFoldDB" id="A0A3P3R013"/>
<organism evidence="1 2">
    <name type="scientific">Lachnoanaerobaculum gingivalis</name>
    <dbReference type="NCBI Taxonomy" id="2490855"/>
    <lineage>
        <taxon>Bacteria</taxon>
        <taxon>Bacillati</taxon>
        <taxon>Bacillota</taxon>
        <taxon>Clostridia</taxon>
        <taxon>Lachnospirales</taxon>
        <taxon>Lachnospiraceae</taxon>
        <taxon>Lachnoanaerobaculum</taxon>
    </lineage>
</organism>
<proteinExistence type="predicted"/>
<accession>A0A3P3R013</accession>
<protein>
    <submittedName>
        <fullName evidence="1">Uncharacterized protein</fullName>
    </submittedName>
</protein>
<reference evidence="1 2" key="1">
    <citation type="submission" date="2018-11" db="EMBL/GenBank/DDBJ databases">
        <title>Genome sequencing of Lachnoanaerobaculum sp. KCOM 2030 (= ChDC B114).</title>
        <authorList>
            <person name="Kook J.-K."/>
            <person name="Park S.-N."/>
            <person name="Lim Y.K."/>
        </authorList>
    </citation>
    <scope>NUCLEOTIDE SEQUENCE [LARGE SCALE GENOMIC DNA]</scope>
    <source>
        <strain evidence="1 2">KCOM 2030</strain>
    </source>
</reference>
<keyword evidence="2" id="KW-1185">Reference proteome</keyword>
<gene>
    <name evidence="1" type="ORF">EHV10_01450</name>
</gene>
<dbReference type="OrthoDB" id="2054425at2"/>
<comment type="caution">
    <text evidence="1">The sequence shown here is derived from an EMBL/GenBank/DDBJ whole genome shotgun (WGS) entry which is preliminary data.</text>
</comment>
<name>A0A3P3R013_9FIRM</name>
<dbReference type="Proteomes" id="UP000272490">
    <property type="component" value="Unassembled WGS sequence"/>
</dbReference>